<evidence type="ECO:0000313" key="5">
    <source>
        <dbReference type="EMBL" id="TNC27984.1"/>
    </source>
</evidence>
<evidence type="ECO:0000313" key="6">
    <source>
        <dbReference type="Proteomes" id="UP000305546"/>
    </source>
</evidence>
<evidence type="ECO:0000256" key="1">
    <source>
        <dbReference type="ARBA" id="ARBA00008361"/>
    </source>
</evidence>
<accession>A0A5C4M9D4</accession>
<dbReference type="Proteomes" id="UP000305546">
    <property type="component" value="Unassembled WGS sequence"/>
</dbReference>
<evidence type="ECO:0000259" key="4">
    <source>
        <dbReference type="Pfam" id="PF08241"/>
    </source>
</evidence>
<comment type="similarity">
    <text evidence="1">Belongs to the methyltransferase superfamily.</text>
</comment>
<dbReference type="PANTHER" id="PTHR44942">
    <property type="entry name" value="METHYLTRANSF_11 DOMAIN-CONTAINING PROTEIN"/>
    <property type="match status" value="1"/>
</dbReference>
<dbReference type="GO" id="GO:0008757">
    <property type="term" value="F:S-adenosylmethionine-dependent methyltransferase activity"/>
    <property type="evidence" value="ECO:0007669"/>
    <property type="project" value="InterPro"/>
</dbReference>
<evidence type="ECO:0000256" key="3">
    <source>
        <dbReference type="ARBA" id="ARBA00022679"/>
    </source>
</evidence>
<keyword evidence="6" id="KW-1185">Reference proteome</keyword>
<keyword evidence="3 5" id="KW-0808">Transferase</keyword>
<dbReference type="RefSeq" id="WP_139095604.1">
    <property type="nucleotide sequence ID" value="NZ_VDFW01000004.1"/>
</dbReference>
<evidence type="ECO:0000256" key="2">
    <source>
        <dbReference type="ARBA" id="ARBA00022603"/>
    </source>
</evidence>
<dbReference type="InterPro" id="IPR013216">
    <property type="entry name" value="Methyltransf_11"/>
</dbReference>
<protein>
    <submittedName>
        <fullName evidence="5">Class I SAM-dependent methyltransferase</fullName>
    </submittedName>
</protein>
<dbReference type="Gene3D" id="3.40.50.150">
    <property type="entry name" value="Vaccinia Virus protein VP39"/>
    <property type="match status" value="1"/>
</dbReference>
<gene>
    <name evidence="5" type="ORF">FG385_05985</name>
</gene>
<name>A0A5C4M9D4_9PSEU</name>
<dbReference type="AlphaFoldDB" id="A0A5C4M9D4"/>
<dbReference type="InterPro" id="IPR051052">
    <property type="entry name" value="Diverse_substrate_MTase"/>
</dbReference>
<dbReference type="InterPro" id="IPR029063">
    <property type="entry name" value="SAM-dependent_MTases_sf"/>
</dbReference>
<proteinExistence type="inferred from homology"/>
<dbReference type="GO" id="GO:0032259">
    <property type="term" value="P:methylation"/>
    <property type="evidence" value="ECO:0007669"/>
    <property type="project" value="UniProtKB-KW"/>
</dbReference>
<dbReference type="CDD" id="cd02440">
    <property type="entry name" value="AdoMet_MTases"/>
    <property type="match status" value="1"/>
</dbReference>
<feature type="domain" description="Methyltransferase type 11" evidence="4">
    <location>
        <begin position="50"/>
        <end position="139"/>
    </location>
</feature>
<sequence length="253" mass="28260">MTDPTSADEELYARRARSFGAQASAYAEHRPDYPLPAIRWGLPDRARHVLDLAAGTGKLTDGLLALGLRVTAVEPDPGMRAEFEQRHPGTAAFEGTAERIPLGEGAVDSVLVGQAFHWFDLDRALTEIARVTRPGGTVVALWNHDDLSVPWVAEFSELTKTGVSRRFLWQRPDLPEHPGFEPFERRQFSHVQRRTAGTLIDTVATHSHMLTAPDEEREQVITRLRDFLARTPETAHGEFDLPITTTVLRAVRK</sequence>
<keyword evidence="2 5" id="KW-0489">Methyltransferase</keyword>
<dbReference type="PANTHER" id="PTHR44942:SF4">
    <property type="entry name" value="METHYLTRANSFERASE TYPE 11 DOMAIN-CONTAINING PROTEIN"/>
    <property type="match status" value="1"/>
</dbReference>
<comment type="caution">
    <text evidence="5">The sequence shown here is derived from an EMBL/GenBank/DDBJ whole genome shotgun (WGS) entry which is preliminary data.</text>
</comment>
<dbReference type="SUPFAM" id="SSF53335">
    <property type="entry name" value="S-adenosyl-L-methionine-dependent methyltransferases"/>
    <property type="match status" value="1"/>
</dbReference>
<dbReference type="Pfam" id="PF08241">
    <property type="entry name" value="Methyltransf_11"/>
    <property type="match status" value="1"/>
</dbReference>
<reference evidence="5 6" key="1">
    <citation type="submission" date="2019-06" db="EMBL/GenBank/DDBJ databases">
        <title>Amycolatopsis alkalitolerans sp. nov., isolated from Gastrodia elata Blume.</title>
        <authorList>
            <person name="Narsing Rao M.P."/>
            <person name="Li W.J."/>
        </authorList>
    </citation>
    <scope>NUCLEOTIDE SEQUENCE [LARGE SCALE GENOMIC DNA]</scope>
    <source>
        <strain evidence="5 6">SYSUP0005</strain>
    </source>
</reference>
<dbReference type="OrthoDB" id="9797252at2"/>
<organism evidence="5 6">
    <name type="scientific">Amycolatopsis alkalitolerans</name>
    <dbReference type="NCBI Taxonomy" id="2547244"/>
    <lineage>
        <taxon>Bacteria</taxon>
        <taxon>Bacillati</taxon>
        <taxon>Actinomycetota</taxon>
        <taxon>Actinomycetes</taxon>
        <taxon>Pseudonocardiales</taxon>
        <taxon>Pseudonocardiaceae</taxon>
        <taxon>Amycolatopsis</taxon>
    </lineage>
</organism>
<dbReference type="EMBL" id="VDFW01000004">
    <property type="protein sequence ID" value="TNC27984.1"/>
    <property type="molecule type" value="Genomic_DNA"/>
</dbReference>